<evidence type="ECO:0000256" key="1">
    <source>
        <dbReference type="ARBA" id="ARBA00022448"/>
    </source>
</evidence>
<dbReference type="PANTHER" id="PTHR32361:SF26">
    <property type="entry name" value="FAD-BINDING 8 DOMAIN-CONTAINING PROTEIN-RELATED"/>
    <property type="match status" value="1"/>
</dbReference>
<keyword evidence="1" id="KW-0813">Transport</keyword>
<reference key="2">
    <citation type="submission" date="2011-05" db="EMBL/GenBank/DDBJ databases">
        <title>The Genome Sequence of Magnaporthe oryzae 70-15.</title>
        <authorList>
            <consortium name="The Broad Institute Genome Sequencing Platform"/>
            <person name="Ma L.-J."/>
            <person name="Dead R."/>
            <person name="Young S.K."/>
            <person name="Zeng Q."/>
            <person name="Gargeya S."/>
            <person name="Fitzgerald M."/>
            <person name="Haas B."/>
            <person name="Abouelleil A."/>
            <person name="Alvarado L."/>
            <person name="Arachchi H.M."/>
            <person name="Berlin A."/>
            <person name="Brown A."/>
            <person name="Chapman S.B."/>
            <person name="Chen Z."/>
            <person name="Dunbar C."/>
            <person name="Freedman E."/>
            <person name="Gearin G."/>
            <person name="Gellesch M."/>
            <person name="Goldberg J."/>
            <person name="Griggs A."/>
            <person name="Gujja S."/>
            <person name="Heiman D."/>
            <person name="Howarth C."/>
            <person name="Larson L."/>
            <person name="Lui A."/>
            <person name="MacDonald P.J.P."/>
            <person name="Mehta T."/>
            <person name="Montmayeur A."/>
            <person name="Murphy C."/>
            <person name="Neiman D."/>
            <person name="Pearson M."/>
            <person name="Priest M."/>
            <person name="Roberts A."/>
            <person name="Saif S."/>
            <person name="Shea T."/>
            <person name="Shenoy N."/>
            <person name="Sisk P."/>
            <person name="Stolte C."/>
            <person name="Sykes S."/>
            <person name="Yandava C."/>
            <person name="Wortman J."/>
            <person name="Nusbaum C."/>
            <person name="Birren B."/>
        </authorList>
    </citation>
    <scope>NUCLEOTIDE SEQUENCE</scope>
    <source>
        <strain>70-15</strain>
    </source>
</reference>
<dbReference type="eggNOG" id="KOG0039">
    <property type="taxonomic scope" value="Eukaryota"/>
</dbReference>
<gene>
    <name evidence="4" type="ORF">MGG_10760</name>
</gene>
<dbReference type="InterPro" id="IPR013112">
    <property type="entry name" value="FAD-bd_8"/>
</dbReference>
<dbReference type="Proteomes" id="UP000009058">
    <property type="component" value="Chromosome 5"/>
</dbReference>
<accession>G4NBK9</accession>
<dbReference type="EMBL" id="CM001235">
    <property type="protein sequence ID" value="EHA48114.1"/>
    <property type="molecule type" value="Genomic_DNA"/>
</dbReference>
<dbReference type="InterPro" id="IPR039261">
    <property type="entry name" value="FNR_nucleotide-bd"/>
</dbReference>
<keyword evidence="2" id="KW-0812">Transmembrane</keyword>
<dbReference type="GO" id="GO:0006879">
    <property type="term" value="P:intracellular iron ion homeostasis"/>
    <property type="evidence" value="ECO:0007669"/>
    <property type="project" value="TreeGrafter"/>
</dbReference>
<dbReference type="RefSeq" id="XP_003717698.1">
    <property type="nucleotide sequence ID" value="XM_003717650.1"/>
</dbReference>
<dbReference type="Gene3D" id="3.40.50.80">
    <property type="entry name" value="Nucleotide-binding domain of ferredoxin-NADP reductase (FNR) module"/>
    <property type="match status" value="1"/>
</dbReference>
<dbReference type="GO" id="GO:0005886">
    <property type="term" value="C:plasma membrane"/>
    <property type="evidence" value="ECO:0007669"/>
    <property type="project" value="TreeGrafter"/>
</dbReference>
<dbReference type="InParanoid" id="G4NBK9"/>
<feature type="domain" description="FAD-binding 8" evidence="3">
    <location>
        <begin position="154"/>
        <end position="202"/>
    </location>
</feature>
<dbReference type="KEGG" id="mgr:MGG_10760"/>
<evidence type="ECO:0000313" key="5">
    <source>
        <dbReference type="Proteomes" id="UP000009058"/>
    </source>
</evidence>
<dbReference type="OMA" id="ADSHEGR"/>
<organism evidence="4 5">
    <name type="scientific">Pyricularia oryzae (strain 70-15 / ATCC MYA-4617 / FGSC 8958)</name>
    <name type="common">Rice blast fungus</name>
    <name type="synonym">Magnaporthe oryzae</name>
    <dbReference type="NCBI Taxonomy" id="242507"/>
    <lineage>
        <taxon>Eukaryota</taxon>
        <taxon>Fungi</taxon>
        <taxon>Dikarya</taxon>
        <taxon>Ascomycota</taxon>
        <taxon>Pezizomycotina</taxon>
        <taxon>Sordariomycetes</taxon>
        <taxon>Sordariomycetidae</taxon>
        <taxon>Magnaporthales</taxon>
        <taxon>Pyriculariaceae</taxon>
        <taxon>Pyricularia</taxon>
    </lineage>
</organism>
<dbReference type="VEuPathDB" id="FungiDB:MGG_10760"/>
<dbReference type="OrthoDB" id="4494341at2759"/>
<dbReference type="GO" id="GO:0006826">
    <property type="term" value="P:iron ion transport"/>
    <property type="evidence" value="ECO:0007669"/>
    <property type="project" value="TreeGrafter"/>
</dbReference>
<dbReference type="CDD" id="cd06186">
    <property type="entry name" value="NOX_Duox_like_FAD_NADP"/>
    <property type="match status" value="1"/>
</dbReference>
<keyword evidence="5" id="KW-1185">Reference proteome</keyword>
<dbReference type="GeneID" id="2676295"/>
<evidence type="ECO:0000256" key="2">
    <source>
        <dbReference type="SAM" id="Phobius"/>
    </source>
</evidence>
<dbReference type="HOGENOM" id="CLU_763072_0_0_1"/>
<dbReference type="PANTHER" id="PTHR32361">
    <property type="entry name" value="FERRIC/CUPRIC REDUCTASE TRANSMEMBRANE COMPONENT"/>
    <property type="match status" value="1"/>
</dbReference>
<name>G4NBK9_PYRO7</name>
<proteinExistence type="predicted"/>
<dbReference type="GO" id="GO:0000293">
    <property type="term" value="F:ferric-chelate reductase activity"/>
    <property type="evidence" value="ECO:0007669"/>
    <property type="project" value="TreeGrafter"/>
</dbReference>
<feature type="transmembrane region" description="Helical" evidence="2">
    <location>
        <begin position="114"/>
        <end position="136"/>
    </location>
</feature>
<feature type="transmembrane region" description="Helical" evidence="2">
    <location>
        <begin position="51"/>
        <end position="71"/>
    </location>
</feature>
<dbReference type="InterPro" id="IPR051410">
    <property type="entry name" value="Ferric/Cupric_Reductase"/>
</dbReference>
<keyword evidence="2" id="KW-0472">Membrane</keyword>
<protein>
    <submittedName>
        <fullName evidence="4">FAD-binding domain-containing protein</fullName>
    </submittedName>
</protein>
<reference evidence="4 5" key="1">
    <citation type="journal article" date="2005" name="Nature">
        <title>The genome sequence of the rice blast fungus Magnaporthe grisea.</title>
        <authorList>
            <person name="Dean R.A."/>
            <person name="Talbot N.J."/>
            <person name="Ebbole D.J."/>
            <person name="Farman M.L."/>
            <person name="Mitchell T.K."/>
            <person name="Orbach M.J."/>
            <person name="Thon M."/>
            <person name="Kulkarni R."/>
            <person name="Xu J.R."/>
            <person name="Pan H."/>
            <person name="Read N.D."/>
            <person name="Lee Y.H."/>
            <person name="Carbone I."/>
            <person name="Brown D."/>
            <person name="Oh Y.Y."/>
            <person name="Donofrio N."/>
            <person name="Jeong J.S."/>
            <person name="Soanes D.M."/>
            <person name="Djonovic S."/>
            <person name="Kolomiets E."/>
            <person name="Rehmeyer C."/>
            <person name="Li W."/>
            <person name="Harding M."/>
            <person name="Kim S."/>
            <person name="Lebrun M.H."/>
            <person name="Bohnert H."/>
            <person name="Coughlan S."/>
            <person name="Butler J."/>
            <person name="Calvo S."/>
            <person name="Ma L.J."/>
            <person name="Nicol R."/>
            <person name="Purcell S."/>
            <person name="Nusbaum C."/>
            <person name="Galagan J.E."/>
            <person name="Birren B.W."/>
        </authorList>
    </citation>
    <scope>NUCLEOTIDE SEQUENCE [LARGE SCALE GENOMIC DNA]</scope>
    <source>
        <strain evidence="5">70-15 / ATCC MYA-4617 / FGSC 8958</strain>
    </source>
</reference>
<keyword evidence="2" id="KW-1133">Transmembrane helix</keyword>
<evidence type="ECO:0000259" key="3">
    <source>
        <dbReference type="Pfam" id="PF08022"/>
    </source>
</evidence>
<sequence length="415" mass="46553">MDLALQRYALCIGGLLLLLLTSRFIYRYRGHLHPLQTAFRLQFLYRNIGRLPIPIAVWSVCFLAANIFILFKSPTLRSVRAGYLVIFNIQPLLLAVHSDVLIDLLGASRQSYFFFHRAAAWTTAVLTAFHSIGMVLNGRSFSFRSIGNILAFSYINLTVPSLDASSSIQSHPFVVTSWSKDRQKSLDLFVERRRGFTRKLHLADSHEGRHAIVSGPFGRRVSLLEFDFVLLLASGYGIAAQAAYLRELVSGGNRQKAHLVWLISKRDIVNPAGKWLLNPVLDQDTKKARSILILVRTQLTGPQMILISIFDNVGSLEGTPSAADSTVAKTFGGRARLYKGKPDLKAIIRKGMQDCLCEERSRNGRLLLLEARLHVKRALRSYLRELKAGSDPRTSYGSCNHSIDVSIEELDFQPE</sequence>
<feature type="transmembrane region" description="Helical" evidence="2">
    <location>
        <begin position="83"/>
        <end position="102"/>
    </location>
</feature>
<dbReference type="GO" id="GO:0015677">
    <property type="term" value="P:copper ion import"/>
    <property type="evidence" value="ECO:0007669"/>
    <property type="project" value="TreeGrafter"/>
</dbReference>
<dbReference type="Pfam" id="PF08022">
    <property type="entry name" value="FAD_binding_8"/>
    <property type="match status" value="1"/>
</dbReference>
<evidence type="ECO:0000313" key="4">
    <source>
        <dbReference type="EMBL" id="EHA48114.1"/>
    </source>
</evidence>
<dbReference type="AlphaFoldDB" id="G4NBK9"/>